<evidence type="ECO:0000256" key="4">
    <source>
        <dbReference type="PROSITE-ProRule" id="PRU00024"/>
    </source>
</evidence>
<dbReference type="GO" id="GO:0006457">
    <property type="term" value="P:protein folding"/>
    <property type="evidence" value="ECO:0007669"/>
    <property type="project" value="TreeGrafter"/>
</dbReference>
<dbReference type="InterPro" id="IPR013083">
    <property type="entry name" value="Znf_RING/FYVE/PHD"/>
</dbReference>
<feature type="compositionally biased region" description="Low complexity" evidence="5">
    <location>
        <begin position="449"/>
        <end position="461"/>
    </location>
</feature>
<dbReference type="PANTHER" id="PTHR11071">
    <property type="entry name" value="PEPTIDYL-PROLYL CIS-TRANS ISOMERASE"/>
    <property type="match status" value="1"/>
</dbReference>
<feature type="domain" description="PPIase cyclophilin-type" evidence="6">
    <location>
        <begin position="632"/>
        <end position="790"/>
    </location>
</feature>
<dbReference type="OMA" id="TIGMRRG"/>
<evidence type="ECO:0000256" key="2">
    <source>
        <dbReference type="ARBA" id="ARBA00022771"/>
    </source>
</evidence>
<dbReference type="Gene3D" id="3.30.160.60">
    <property type="entry name" value="Classic Zinc Finger"/>
    <property type="match status" value="1"/>
</dbReference>
<keyword evidence="9" id="KW-1185">Reference proteome</keyword>
<dbReference type="Gene3D" id="3.30.40.10">
    <property type="entry name" value="Zinc/RING finger domain, C3HC4 (zinc finger)"/>
    <property type="match status" value="1"/>
</dbReference>
<dbReference type="KEGG" id="dhe:111602984"/>
<dbReference type="RefSeq" id="XP_023176152.2">
    <property type="nucleotide sequence ID" value="XM_023320384.2"/>
</dbReference>
<evidence type="ECO:0000259" key="8">
    <source>
        <dbReference type="PROSITE" id="PS50119"/>
    </source>
</evidence>
<feature type="domain" description="RING-type" evidence="7">
    <location>
        <begin position="17"/>
        <end position="61"/>
    </location>
</feature>
<dbReference type="FunFam" id="2.40.100.10:FF:000036">
    <property type="entry name" value="Peptidyl-prolyl cis-trans isomerase"/>
    <property type="match status" value="1"/>
</dbReference>
<evidence type="ECO:0000313" key="9">
    <source>
        <dbReference type="Proteomes" id="UP000504633"/>
    </source>
</evidence>
<proteinExistence type="predicted"/>
<reference evidence="10" key="1">
    <citation type="submission" date="2025-08" db="UniProtKB">
        <authorList>
            <consortium name="RefSeq"/>
        </authorList>
    </citation>
    <scope>IDENTIFICATION</scope>
    <source>
        <strain evidence="10">15085-1641.00</strain>
        <tissue evidence="10">Whole body</tissue>
    </source>
</reference>
<evidence type="ECO:0000259" key="7">
    <source>
        <dbReference type="PROSITE" id="PS50089"/>
    </source>
</evidence>
<evidence type="ECO:0000259" key="6">
    <source>
        <dbReference type="PROSITE" id="PS50072"/>
    </source>
</evidence>
<organism evidence="9 10">
    <name type="scientific">Drosophila hydei</name>
    <name type="common">Fruit fly</name>
    <dbReference type="NCBI Taxonomy" id="7224"/>
    <lineage>
        <taxon>Eukaryota</taxon>
        <taxon>Metazoa</taxon>
        <taxon>Ecdysozoa</taxon>
        <taxon>Arthropoda</taxon>
        <taxon>Hexapoda</taxon>
        <taxon>Insecta</taxon>
        <taxon>Pterygota</taxon>
        <taxon>Neoptera</taxon>
        <taxon>Endopterygota</taxon>
        <taxon>Diptera</taxon>
        <taxon>Brachycera</taxon>
        <taxon>Muscomorpha</taxon>
        <taxon>Ephydroidea</taxon>
        <taxon>Drosophilidae</taxon>
        <taxon>Drosophila</taxon>
    </lineage>
</organism>
<dbReference type="PANTHER" id="PTHR11071:SF577">
    <property type="entry name" value="PEPTIDYL-PROLYL CIS-TRANS ISOMERASE"/>
    <property type="match status" value="1"/>
</dbReference>
<dbReference type="Pfam" id="PF00643">
    <property type="entry name" value="zf-B_box"/>
    <property type="match status" value="1"/>
</dbReference>
<dbReference type="SUPFAM" id="SSF50891">
    <property type="entry name" value="Cyclophilin-like"/>
    <property type="match status" value="1"/>
</dbReference>
<dbReference type="InterPro" id="IPR001841">
    <property type="entry name" value="Znf_RING"/>
</dbReference>
<dbReference type="GO" id="GO:0016018">
    <property type="term" value="F:cyclosporin A binding"/>
    <property type="evidence" value="ECO:0007669"/>
    <property type="project" value="TreeGrafter"/>
</dbReference>
<dbReference type="OrthoDB" id="252722at2759"/>
<accession>A0A6J1MA73</accession>
<dbReference type="SUPFAM" id="SSF57845">
    <property type="entry name" value="B-box zinc-binding domain"/>
    <property type="match status" value="1"/>
</dbReference>
<dbReference type="Pfam" id="PF00160">
    <property type="entry name" value="Pro_isomerase"/>
    <property type="match status" value="1"/>
</dbReference>
<dbReference type="GeneID" id="111602984"/>
<evidence type="ECO:0000256" key="5">
    <source>
        <dbReference type="SAM" id="MobiDB-lite"/>
    </source>
</evidence>
<feature type="region of interest" description="Disordered" evidence="5">
    <location>
        <begin position="358"/>
        <end position="421"/>
    </location>
</feature>
<name>A0A6J1MA73_DROHY</name>
<feature type="compositionally biased region" description="Basic and acidic residues" evidence="5">
    <location>
        <begin position="358"/>
        <end position="393"/>
    </location>
</feature>
<dbReference type="GO" id="GO:0008270">
    <property type="term" value="F:zinc ion binding"/>
    <property type="evidence" value="ECO:0007669"/>
    <property type="project" value="UniProtKB-KW"/>
</dbReference>
<protein>
    <submittedName>
        <fullName evidence="10">Uncharacterized protein LOC111602984</fullName>
    </submittedName>
</protein>
<dbReference type="GO" id="GO:0005737">
    <property type="term" value="C:cytoplasm"/>
    <property type="evidence" value="ECO:0007669"/>
    <property type="project" value="TreeGrafter"/>
</dbReference>
<dbReference type="PROSITE" id="PS00518">
    <property type="entry name" value="ZF_RING_1"/>
    <property type="match status" value="1"/>
</dbReference>
<feature type="domain" description="B box-type" evidence="8">
    <location>
        <begin position="131"/>
        <end position="171"/>
    </location>
</feature>
<dbReference type="PROSITE" id="PS50072">
    <property type="entry name" value="CSA_PPIASE_2"/>
    <property type="match status" value="1"/>
</dbReference>
<dbReference type="AlphaFoldDB" id="A0A6J1MA73"/>
<evidence type="ECO:0000313" key="10">
    <source>
        <dbReference type="RefSeq" id="XP_023176152.2"/>
    </source>
</evidence>
<dbReference type="GO" id="GO:0003755">
    <property type="term" value="F:peptidyl-prolyl cis-trans isomerase activity"/>
    <property type="evidence" value="ECO:0007669"/>
    <property type="project" value="InterPro"/>
</dbReference>
<evidence type="ECO:0000256" key="3">
    <source>
        <dbReference type="ARBA" id="ARBA00022833"/>
    </source>
</evidence>
<keyword evidence="1" id="KW-0479">Metal-binding</keyword>
<dbReference type="Proteomes" id="UP000504633">
    <property type="component" value="Unplaced"/>
</dbReference>
<dbReference type="InterPro" id="IPR000315">
    <property type="entry name" value="Znf_B-box"/>
</dbReference>
<dbReference type="InterPro" id="IPR017907">
    <property type="entry name" value="Znf_RING_CS"/>
</dbReference>
<dbReference type="PROSITE" id="PS50089">
    <property type="entry name" value="ZF_RING_2"/>
    <property type="match status" value="1"/>
</dbReference>
<feature type="region of interest" description="Disordered" evidence="5">
    <location>
        <begin position="448"/>
        <end position="480"/>
    </location>
</feature>
<dbReference type="InterPro" id="IPR029000">
    <property type="entry name" value="Cyclophilin-like_dom_sf"/>
</dbReference>
<sequence length="796" mass="90863">MSDFVEIPKKLLKLLSCDLCKSTYCVNNPDRQPNELSCRHIFCSGCVDQLAVRSAIVCPECGGQTLLPVFRSLIVHDGLLFLLQQLPALKLGRIMLQQQKEQRLQLKEDNVCRSPWPKGLNEVSVARFIQGDSGHCVFHDKPSSMWCHTCQRLLCNNCPLADHHGHESSRHLNSDELMRQMVKNQLELIEEEIKGAAVIASADLTLLRRLCDACVSTQQILQHEMLNHAPTLRLCQMRDWFLRARLQIQQHEVVANEVSPSQLVRLLKELIDRNAEFQQFTLYNYNECRLRAIIQESSLQPIDFEQLNRRLLSVRQLPEKISKVTSDPSPTLLLTNYCIYSYWWNMQCQVLIRKPNEQDGMQKDGKKKENLQEDMKQKNKERKNKEQNDKEQTDAGQKNKQQKKKEQQSNVQNDMKQDNKQKNQEMVKPILPHCQFNCNDFCTLWEETSNSSNNSPSNQGNDGKHPIRQLFDNKKNNRPQMLIATQPRPATSKSYEPDHNDKVQVSAELHPSPIKQQQQIMQIQKPQPIMLTDKQQQPIVLTQQKQPIKLIQKQQPIMQTQQHQSSIQAMQERSIKPNSFDYNMASTSAAAAAAAAAATAAQAVIVPNLPIYPMSPMQLNYSPSPVSYPVYFLDMEIAGNRIGRIIIEVYDDVAPRMAENFRLLILHGRGFGFKGCSVFQTWNNDSIVTGDFELQNGRGGFSALEDRFFMPDKTGLIAQRGTVGMRRGHKRYDNNGFVGSQFRLVLNDTRSYTAIFGFIVDGINLLDRIAGLGDTNGNPMVSISIMNCGKYRRGNL</sequence>
<evidence type="ECO:0000256" key="1">
    <source>
        <dbReference type="ARBA" id="ARBA00022723"/>
    </source>
</evidence>
<dbReference type="SUPFAM" id="SSF57850">
    <property type="entry name" value="RING/U-box"/>
    <property type="match status" value="1"/>
</dbReference>
<dbReference type="InterPro" id="IPR002130">
    <property type="entry name" value="Cyclophilin-type_PPIase_dom"/>
</dbReference>
<dbReference type="PROSITE" id="PS50119">
    <property type="entry name" value="ZF_BBOX"/>
    <property type="match status" value="1"/>
</dbReference>
<dbReference type="Gene3D" id="2.40.100.10">
    <property type="entry name" value="Cyclophilin-like"/>
    <property type="match status" value="1"/>
</dbReference>
<keyword evidence="3" id="KW-0862">Zinc</keyword>
<keyword evidence="2 4" id="KW-0863">Zinc-finger</keyword>
<gene>
    <name evidence="10" type="primary">LOC111602984</name>
</gene>